<keyword evidence="3 5" id="KW-1133">Transmembrane helix</keyword>
<evidence type="ECO:0000313" key="7">
    <source>
        <dbReference type="Proteomes" id="UP001212841"/>
    </source>
</evidence>
<name>A0AAD5WXW5_9FUNG</name>
<feature type="transmembrane region" description="Helical" evidence="5">
    <location>
        <begin position="310"/>
        <end position="330"/>
    </location>
</feature>
<accession>A0AAD5WXW5</accession>
<reference evidence="6" key="1">
    <citation type="submission" date="2020-05" db="EMBL/GenBank/DDBJ databases">
        <title>Phylogenomic resolution of chytrid fungi.</title>
        <authorList>
            <person name="Stajich J.E."/>
            <person name="Amses K."/>
            <person name="Simmons R."/>
            <person name="Seto K."/>
            <person name="Myers J."/>
            <person name="Bonds A."/>
            <person name="Quandt C.A."/>
            <person name="Barry K."/>
            <person name="Liu P."/>
            <person name="Grigoriev I."/>
            <person name="Longcore J.E."/>
            <person name="James T.Y."/>
        </authorList>
    </citation>
    <scope>NUCLEOTIDE SEQUENCE</scope>
    <source>
        <strain evidence="6">JEL0318</strain>
    </source>
</reference>
<evidence type="ECO:0000256" key="4">
    <source>
        <dbReference type="ARBA" id="ARBA00023136"/>
    </source>
</evidence>
<dbReference type="EMBL" id="JADGJD010001817">
    <property type="protein sequence ID" value="KAJ3037572.1"/>
    <property type="molecule type" value="Genomic_DNA"/>
</dbReference>
<proteinExistence type="predicted"/>
<feature type="transmembrane region" description="Helical" evidence="5">
    <location>
        <begin position="403"/>
        <end position="426"/>
    </location>
</feature>
<dbReference type="InterPro" id="IPR017974">
    <property type="entry name" value="Claudin_CS"/>
</dbReference>
<dbReference type="PROSITE" id="PS01346">
    <property type="entry name" value="CLAUDIN"/>
    <property type="match status" value="1"/>
</dbReference>
<comment type="caution">
    <text evidence="6">The sequence shown here is derived from an EMBL/GenBank/DDBJ whole genome shotgun (WGS) entry which is preliminary data.</text>
</comment>
<evidence type="ECO:0000256" key="5">
    <source>
        <dbReference type="SAM" id="Phobius"/>
    </source>
</evidence>
<comment type="subcellular location">
    <subcellularLocation>
        <location evidence="1">Membrane</location>
        <topology evidence="1">Multi-pass membrane protein</topology>
    </subcellularLocation>
</comment>
<protein>
    <submittedName>
        <fullName evidence="6">Uncharacterized protein</fullName>
    </submittedName>
</protein>
<organism evidence="6 7">
    <name type="scientific">Rhizophlyctis rosea</name>
    <dbReference type="NCBI Taxonomy" id="64517"/>
    <lineage>
        <taxon>Eukaryota</taxon>
        <taxon>Fungi</taxon>
        <taxon>Fungi incertae sedis</taxon>
        <taxon>Chytridiomycota</taxon>
        <taxon>Chytridiomycota incertae sedis</taxon>
        <taxon>Chytridiomycetes</taxon>
        <taxon>Rhizophlyctidales</taxon>
        <taxon>Rhizophlyctidaceae</taxon>
        <taxon>Rhizophlyctis</taxon>
    </lineage>
</organism>
<evidence type="ECO:0000256" key="3">
    <source>
        <dbReference type="ARBA" id="ARBA00022989"/>
    </source>
</evidence>
<evidence type="ECO:0000256" key="1">
    <source>
        <dbReference type="ARBA" id="ARBA00004141"/>
    </source>
</evidence>
<dbReference type="GO" id="GO:0016020">
    <property type="term" value="C:membrane"/>
    <property type="evidence" value="ECO:0007669"/>
    <property type="project" value="UniProtKB-SubCell"/>
</dbReference>
<evidence type="ECO:0000256" key="2">
    <source>
        <dbReference type="ARBA" id="ARBA00022692"/>
    </source>
</evidence>
<keyword evidence="2 5" id="KW-0812">Transmembrane</keyword>
<feature type="transmembrane region" description="Helical" evidence="5">
    <location>
        <begin position="12"/>
        <end position="32"/>
    </location>
</feature>
<keyword evidence="4 5" id="KW-0472">Membrane</keyword>
<feature type="non-terminal residue" evidence="6">
    <location>
        <position position="1"/>
    </location>
</feature>
<feature type="transmembrane region" description="Helical" evidence="5">
    <location>
        <begin position="536"/>
        <end position="553"/>
    </location>
</feature>
<sequence>MRPLRISITTAKYILVPIIIATFFVYSGYMVYQYLVQVPAVSLTMSDLEAPLPVFTCILPYGSLVANQFIPAQNQINNLSVPFVIMRHNTGEISTTNDAGSGDIRPDTLFEINSRSWDVPEANDEVGRMFAPNHTVYVMQPRLRNDVGSEKLDDRFMTWEKTLQISIMYDHQWTLPSNPLDPTGNISFLTCYIMGSRLTDPRNFFQSHLNLDLATFPQDFNYESDVFNRVKMARDVNAQIWEGNVGTNNHYSVKPYKYVYLNGSEEFYYEVAKKGTVQTGFEEVFVTFGLGTTWTTVYTEVQTIPIGQTVAAIAAAFQLLLLTGLVFLFGPGKFSPYGLMHRMFPSAAVNKYHPIEDTEAARLRFFLNEYLDTSPLGISDLDLPASTLSPPHKSNKSLQKTTLPLTTLSLISVLLGLAAFIMLAAANIGGSSMAKSVHFLIISNGTDVMEVGLGLWGYCRFNANGTYNCEDVNIPELFGKFQLNTTMNTLDNSVLNHKSNPIAFTLLLTAVVFMGLSIFSRLLTVSLQALRGAMDVIAPATSTLSCIFATISFA</sequence>
<dbReference type="Proteomes" id="UP001212841">
    <property type="component" value="Unassembled WGS sequence"/>
</dbReference>
<feature type="transmembrane region" description="Helical" evidence="5">
    <location>
        <begin position="502"/>
        <end position="524"/>
    </location>
</feature>
<gene>
    <name evidence="6" type="ORF">HK097_003469</name>
</gene>
<keyword evidence="7" id="KW-1185">Reference proteome</keyword>
<evidence type="ECO:0000313" key="6">
    <source>
        <dbReference type="EMBL" id="KAJ3037572.1"/>
    </source>
</evidence>
<dbReference type="AlphaFoldDB" id="A0AAD5WXW5"/>